<protein>
    <submittedName>
        <fullName evidence="2">Uncharacterized protein</fullName>
    </submittedName>
</protein>
<keyword evidence="1" id="KW-0812">Transmembrane</keyword>
<keyword evidence="1" id="KW-0472">Membrane</keyword>
<keyword evidence="3" id="KW-1185">Reference proteome</keyword>
<sequence>MCPTLLYWVYDAVLQIVESKFPDFKIPVMKESEDKNHVSKPTVIVGVLLQQFGQAMIAGLLFLLIGPTTLGHTATVDHQKTVMAPLRATVQFLFTLLVSDTWQFINAAQKQVPVQVYTFLLP</sequence>
<accession>A0A540MF20</accession>
<evidence type="ECO:0000313" key="3">
    <source>
        <dbReference type="Proteomes" id="UP000315295"/>
    </source>
</evidence>
<reference evidence="2 3" key="1">
    <citation type="journal article" date="2019" name="G3 (Bethesda)">
        <title>Sequencing of a Wild Apple (Malus baccata) Genome Unravels the Differences Between Cultivated and Wild Apple Species Regarding Disease Resistance and Cold Tolerance.</title>
        <authorList>
            <person name="Chen X."/>
        </authorList>
    </citation>
    <scope>NUCLEOTIDE SEQUENCE [LARGE SCALE GENOMIC DNA]</scope>
    <source>
        <strain evidence="3">cv. Shandingzi</strain>
        <tissue evidence="2">Leaves</tissue>
    </source>
</reference>
<gene>
    <name evidence="2" type="ORF">C1H46_017271</name>
</gene>
<organism evidence="2 3">
    <name type="scientific">Malus baccata</name>
    <name type="common">Siberian crab apple</name>
    <name type="synonym">Pyrus baccata</name>
    <dbReference type="NCBI Taxonomy" id="106549"/>
    <lineage>
        <taxon>Eukaryota</taxon>
        <taxon>Viridiplantae</taxon>
        <taxon>Streptophyta</taxon>
        <taxon>Embryophyta</taxon>
        <taxon>Tracheophyta</taxon>
        <taxon>Spermatophyta</taxon>
        <taxon>Magnoliopsida</taxon>
        <taxon>eudicotyledons</taxon>
        <taxon>Gunneridae</taxon>
        <taxon>Pentapetalae</taxon>
        <taxon>rosids</taxon>
        <taxon>fabids</taxon>
        <taxon>Rosales</taxon>
        <taxon>Rosaceae</taxon>
        <taxon>Amygdaloideae</taxon>
        <taxon>Maleae</taxon>
        <taxon>Malus</taxon>
    </lineage>
</organism>
<comment type="caution">
    <text evidence="2">The sequence shown here is derived from an EMBL/GenBank/DDBJ whole genome shotgun (WGS) entry which is preliminary data.</text>
</comment>
<dbReference type="EMBL" id="VIEB01000278">
    <property type="protein sequence ID" value="TQD97182.1"/>
    <property type="molecule type" value="Genomic_DNA"/>
</dbReference>
<dbReference type="STRING" id="106549.A0A540MF20"/>
<feature type="transmembrane region" description="Helical" evidence="1">
    <location>
        <begin position="43"/>
        <end position="65"/>
    </location>
</feature>
<proteinExistence type="predicted"/>
<evidence type="ECO:0000256" key="1">
    <source>
        <dbReference type="SAM" id="Phobius"/>
    </source>
</evidence>
<keyword evidence="1" id="KW-1133">Transmembrane helix</keyword>
<dbReference type="AlphaFoldDB" id="A0A540MF20"/>
<evidence type="ECO:0000313" key="2">
    <source>
        <dbReference type="EMBL" id="TQD97182.1"/>
    </source>
</evidence>
<name>A0A540MF20_MALBA</name>
<dbReference type="Proteomes" id="UP000315295">
    <property type="component" value="Unassembled WGS sequence"/>
</dbReference>